<keyword evidence="7" id="KW-0503">Monooxygenase</keyword>
<dbReference type="InterPro" id="IPR000960">
    <property type="entry name" value="Flavin_mOase"/>
</dbReference>
<dbReference type="GO" id="GO:0004499">
    <property type="term" value="F:N,N-dimethylaniline monooxygenase activity"/>
    <property type="evidence" value="ECO:0007669"/>
    <property type="project" value="InterPro"/>
</dbReference>
<organism evidence="8 9">
    <name type="scientific">Fusarium avenaceum</name>
    <dbReference type="NCBI Taxonomy" id="40199"/>
    <lineage>
        <taxon>Eukaryota</taxon>
        <taxon>Fungi</taxon>
        <taxon>Dikarya</taxon>
        <taxon>Ascomycota</taxon>
        <taxon>Pezizomycotina</taxon>
        <taxon>Sordariomycetes</taxon>
        <taxon>Hypocreomycetidae</taxon>
        <taxon>Hypocreales</taxon>
        <taxon>Nectriaceae</taxon>
        <taxon>Fusarium</taxon>
        <taxon>Fusarium tricinctum species complex</taxon>
    </lineage>
</organism>
<dbReference type="Proteomes" id="UP000782241">
    <property type="component" value="Unassembled WGS sequence"/>
</dbReference>
<name>A0A9P7GVS2_9HYPO</name>
<evidence type="ECO:0000256" key="6">
    <source>
        <dbReference type="ARBA" id="ARBA00023002"/>
    </source>
</evidence>
<comment type="similarity">
    <text evidence="2">Belongs to the FMO family.</text>
</comment>
<dbReference type="Pfam" id="PF00743">
    <property type="entry name" value="FMO-like"/>
    <property type="match status" value="1"/>
</dbReference>
<dbReference type="AlphaFoldDB" id="A0A9P7GVS2"/>
<dbReference type="InterPro" id="IPR050346">
    <property type="entry name" value="FMO-like"/>
</dbReference>
<dbReference type="EMBL" id="JAGPUO010000017">
    <property type="protein sequence ID" value="KAG5657381.1"/>
    <property type="molecule type" value="Genomic_DNA"/>
</dbReference>
<dbReference type="FunFam" id="3.50.50.60:FF:000138">
    <property type="entry name" value="Flavin-containing monooxygenase"/>
    <property type="match status" value="1"/>
</dbReference>
<dbReference type="SUPFAM" id="SSF51905">
    <property type="entry name" value="FAD/NAD(P)-binding domain"/>
    <property type="match status" value="2"/>
</dbReference>
<dbReference type="GO" id="GO:0050661">
    <property type="term" value="F:NADP binding"/>
    <property type="evidence" value="ECO:0007669"/>
    <property type="project" value="InterPro"/>
</dbReference>
<keyword evidence="9" id="KW-1185">Reference proteome</keyword>
<evidence type="ECO:0000256" key="1">
    <source>
        <dbReference type="ARBA" id="ARBA00001974"/>
    </source>
</evidence>
<dbReference type="InterPro" id="IPR036188">
    <property type="entry name" value="FAD/NAD-bd_sf"/>
</dbReference>
<evidence type="ECO:0000256" key="2">
    <source>
        <dbReference type="ARBA" id="ARBA00009183"/>
    </source>
</evidence>
<evidence type="ECO:0000256" key="7">
    <source>
        <dbReference type="ARBA" id="ARBA00023033"/>
    </source>
</evidence>
<comment type="cofactor">
    <cofactor evidence="1">
        <name>FAD</name>
        <dbReference type="ChEBI" id="CHEBI:57692"/>
    </cofactor>
</comment>
<dbReference type="PANTHER" id="PTHR23023">
    <property type="entry name" value="DIMETHYLANILINE MONOOXYGENASE"/>
    <property type="match status" value="1"/>
</dbReference>
<comment type="caution">
    <text evidence="8">The sequence shown here is derived from an EMBL/GenBank/DDBJ whole genome shotgun (WGS) entry which is preliminary data.</text>
</comment>
<reference evidence="8" key="1">
    <citation type="submission" date="2021-04" db="EMBL/GenBank/DDBJ databases">
        <title>Draft genome of Fusarium avenaceum strain F156N33, isolated from an atmospheric sample in Virginia.</title>
        <authorList>
            <person name="Yang S."/>
            <person name="Vinatzer B.A."/>
            <person name="Coleman J."/>
        </authorList>
    </citation>
    <scope>NUCLEOTIDE SEQUENCE</scope>
    <source>
        <strain evidence="8">F156N33</strain>
    </source>
</reference>
<evidence type="ECO:0000313" key="9">
    <source>
        <dbReference type="Proteomes" id="UP000782241"/>
    </source>
</evidence>
<dbReference type="Gene3D" id="3.50.50.60">
    <property type="entry name" value="FAD/NAD(P)-binding domain"/>
    <property type="match status" value="2"/>
</dbReference>
<gene>
    <name evidence="8" type="ORF">KAF25_005945</name>
</gene>
<keyword evidence="6" id="KW-0560">Oxidoreductase</keyword>
<protein>
    <recommendedName>
        <fullName evidence="10">Thiol-specific monooxygenase</fullName>
    </recommendedName>
</protein>
<evidence type="ECO:0000313" key="8">
    <source>
        <dbReference type="EMBL" id="KAG5657381.1"/>
    </source>
</evidence>
<accession>A0A9P7GVS2</accession>
<evidence type="ECO:0000256" key="5">
    <source>
        <dbReference type="ARBA" id="ARBA00022857"/>
    </source>
</evidence>
<evidence type="ECO:0008006" key="10">
    <source>
        <dbReference type="Google" id="ProtNLM"/>
    </source>
</evidence>
<proteinExistence type="inferred from homology"/>
<dbReference type="GO" id="GO:0050660">
    <property type="term" value="F:flavin adenine dinucleotide binding"/>
    <property type="evidence" value="ECO:0007669"/>
    <property type="project" value="InterPro"/>
</dbReference>
<evidence type="ECO:0000256" key="4">
    <source>
        <dbReference type="ARBA" id="ARBA00022827"/>
    </source>
</evidence>
<evidence type="ECO:0000256" key="3">
    <source>
        <dbReference type="ARBA" id="ARBA00022630"/>
    </source>
</evidence>
<dbReference type="PRINTS" id="PR00370">
    <property type="entry name" value="FMOXYGENASE"/>
</dbReference>
<keyword evidence="4" id="KW-0274">FAD</keyword>
<dbReference type="InterPro" id="IPR020946">
    <property type="entry name" value="Flavin_mOase-like"/>
</dbReference>
<keyword evidence="3" id="KW-0285">Flavoprotein</keyword>
<keyword evidence="5" id="KW-0521">NADP</keyword>
<sequence>MAVENWDGEGLQSRPKVNSVAIIGAGASGTAAAVAFKSEDYFDNIKVFERREAPGGTWLYDESPPAPLIVEPGALPTSLDRPLEIPGNLPQTLPHNRQERFKSTPIYESLITSVPEIAMSFSDKRFDQGPFVPHSVPRKYLQDYYSLHQMEDLLFLDTTVEDLSKVSSDDGQYRWRLTLRKYDAVRDVDEWWQEVFDAVVIANGQFSVPYIPDVQGLGDYMQKYPGRVSHSKTYRQPSPYEDKKILIVGNSLSGRDITEEVTKVARWPVYISRRHKSRWEGSQADEGTEWKPVIKKFGAETGQVIFDNGSSLDDIDHIIYCTGYKPSFPFWNAKSNGRDLYDYEKGKLNGSYLHTFFRDYPTLGIIGLGQSLSFRSYEYQAIALARVFAETNATALASLTEQKEWETSWEEVSKAEDADFHTVPFERGELLRWYTQLSNIAGIPFCGKGRVPPAFTDETLWQLQNVRRLDEPGNGILGHKKESEE</sequence>
<dbReference type="Pfam" id="PF13450">
    <property type="entry name" value="NAD_binding_8"/>
    <property type="match status" value="1"/>
</dbReference>